<evidence type="ECO:0000256" key="2">
    <source>
        <dbReference type="ARBA" id="ARBA00022630"/>
    </source>
</evidence>
<dbReference type="InterPro" id="IPR052174">
    <property type="entry name" value="Flavoredoxin"/>
</dbReference>
<dbReference type="PANTHER" id="PTHR43567:SF1">
    <property type="entry name" value="FLAVOREDOXIN"/>
    <property type="match status" value="1"/>
</dbReference>
<organism evidence="5 6">
    <name type="scientific">Clostridium thermosuccinogenes</name>
    <dbReference type="NCBI Taxonomy" id="84032"/>
    <lineage>
        <taxon>Bacteria</taxon>
        <taxon>Bacillati</taxon>
        <taxon>Bacillota</taxon>
        <taxon>Clostridia</taxon>
        <taxon>Eubacteriales</taxon>
        <taxon>Clostridiaceae</taxon>
        <taxon>Clostridium</taxon>
    </lineage>
</organism>
<evidence type="ECO:0000313" key="5">
    <source>
        <dbReference type="EMBL" id="PNU01441.1"/>
    </source>
</evidence>
<evidence type="ECO:0000313" key="6">
    <source>
        <dbReference type="Proteomes" id="UP000236151"/>
    </source>
</evidence>
<protein>
    <submittedName>
        <fullName evidence="5">Flavin reductase</fullName>
    </submittedName>
</protein>
<dbReference type="GO" id="GO:0010181">
    <property type="term" value="F:FMN binding"/>
    <property type="evidence" value="ECO:0007669"/>
    <property type="project" value="InterPro"/>
</dbReference>
<evidence type="ECO:0000256" key="1">
    <source>
        <dbReference type="ARBA" id="ARBA00001917"/>
    </source>
</evidence>
<dbReference type="PANTHER" id="PTHR43567">
    <property type="entry name" value="FLAVOREDOXIN-RELATED-RELATED"/>
    <property type="match status" value="1"/>
</dbReference>
<keyword evidence="2" id="KW-0285">Flavoprotein</keyword>
<evidence type="ECO:0000259" key="4">
    <source>
        <dbReference type="SMART" id="SM00903"/>
    </source>
</evidence>
<dbReference type="AlphaFoldDB" id="A0A2K2F5M3"/>
<comment type="caution">
    <text evidence="5">The sequence shown here is derived from an EMBL/GenBank/DDBJ whole genome shotgun (WGS) entry which is preliminary data.</text>
</comment>
<dbReference type="Proteomes" id="UP000236151">
    <property type="component" value="Unassembled WGS sequence"/>
</dbReference>
<comment type="similarity">
    <text evidence="3">Belongs to the flavoredoxin family.</text>
</comment>
<dbReference type="GO" id="GO:0016646">
    <property type="term" value="F:oxidoreductase activity, acting on the CH-NH group of donors, NAD or NADP as acceptor"/>
    <property type="evidence" value="ECO:0007669"/>
    <property type="project" value="UniProtKB-ARBA"/>
</dbReference>
<gene>
    <name evidence="5" type="ORF">CDQ84_00045</name>
</gene>
<dbReference type="SUPFAM" id="SSF50475">
    <property type="entry name" value="FMN-binding split barrel"/>
    <property type="match status" value="1"/>
</dbReference>
<proteinExistence type="inferred from homology"/>
<name>A0A2K2F5M3_9CLOT</name>
<dbReference type="EMBL" id="NIOJ01000001">
    <property type="protein sequence ID" value="PNU01441.1"/>
    <property type="molecule type" value="Genomic_DNA"/>
</dbReference>
<comment type="cofactor">
    <cofactor evidence="1">
        <name>FMN</name>
        <dbReference type="ChEBI" id="CHEBI:58210"/>
    </cofactor>
</comment>
<sequence>MAKQQWKPSTLLNPVPVVMVTCADENGKPNIITLAWAGTINSDPPMVSISVRKERYSYNLIKDKGQFVINLVTRKLVRATDYCGVKSGRDIDKFEETKLTAEKASKVDVPLIKESPVNLECVVKDRIELGTHDMFIAEIVAVDVEDSLLDEKGKLCLEKADLVCYSHGEYWSLEKSLGFFGYSVAKRKNLKRNQK</sequence>
<dbReference type="Pfam" id="PF01613">
    <property type="entry name" value="Flavin_Reduct"/>
    <property type="match status" value="1"/>
</dbReference>
<dbReference type="SMART" id="SM00903">
    <property type="entry name" value="Flavin_Reduct"/>
    <property type="match status" value="1"/>
</dbReference>
<dbReference type="InterPro" id="IPR002563">
    <property type="entry name" value="Flavin_Rdtase-like_dom"/>
</dbReference>
<dbReference type="InterPro" id="IPR012349">
    <property type="entry name" value="Split_barrel_FMN-bd"/>
</dbReference>
<keyword evidence="6" id="KW-1185">Reference proteome</keyword>
<dbReference type="RefSeq" id="WP_103079669.1">
    <property type="nucleotide sequence ID" value="NZ_CP021850.1"/>
</dbReference>
<accession>A0A2K2F5M3</accession>
<reference evidence="5 6" key="1">
    <citation type="submission" date="2017-06" db="EMBL/GenBank/DDBJ databases">
        <title>Investigating the central metabolism of Clostridium thermosuccinogenes.</title>
        <authorList>
            <person name="Koendjbiharie J.G."/>
            <person name="van Kranenburg R."/>
        </authorList>
    </citation>
    <scope>NUCLEOTIDE SEQUENCE [LARGE SCALE GENOMIC DNA]</scope>
    <source>
        <strain evidence="5 6">DSM 5806</strain>
    </source>
</reference>
<dbReference type="KEGG" id="cthd:CDO33_16035"/>
<dbReference type="OrthoDB" id="9794638at2"/>
<feature type="domain" description="Flavin reductase like" evidence="4">
    <location>
        <begin position="11"/>
        <end position="157"/>
    </location>
</feature>
<evidence type="ECO:0000256" key="3">
    <source>
        <dbReference type="ARBA" id="ARBA00038054"/>
    </source>
</evidence>
<dbReference type="Gene3D" id="2.30.110.10">
    <property type="entry name" value="Electron Transport, Fmn-binding Protein, Chain A"/>
    <property type="match status" value="1"/>
</dbReference>